<dbReference type="Proteomes" id="UP000095282">
    <property type="component" value="Unplaced"/>
</dbReference>
<protein>
    <submittedName>
        <fullName evidence="2">EF-hand_like domain-containing protein</fullName>
    </submittedName>
</protein>
<evidence type="ECO:0000313" key="2">
    <source>
        <dbReference type="WBParaSite" id="Csp11.Scaffold629.g11902.t1"/>
    </source>
</evidence>
<reference evidence="2" key="1">
    <citation type="submission" date="2016-11" db="UniProtKB">
        <authorList>
            <consortium name="WormBaseParasite"/>
        </authorList>
    </citation>
    <scope>IDENTIFICATION</scope>
</reference>
<proteinExistence type="predicted"/>
<dbReference type="WBParaSite" id="Csp11.Scaffold629.g11902.t1">
    <property type="protein sequence ID" value="Csp11.Scaffold629.g11902.t1"/>
    <property type="gene ID" value="Csp11.Scaffold629.g11902"/>
</dbReference>
<accession>A0A1I7TUG2</accession>
<evidence type="ECO:0000313" key="1">
    <source>
        <dbReference type="Proteomes" id="UP000095282"/>
    </source>
</evidence>
<sequence length="117" mass="13849">MYELSEEHYQTQGIQHGATKKPINRMAELLEKKRVGDGLKEDEFLKLMMEVTRKFPYFRNGTNQVTQCLIPYFKRIFPGQSMTEILQNLDPKSPLFSERRWAAQTVLRYFPEPVVCF</sequence>
<name>A0A1I7TUG2_9PELO</name>
<dbReference type="AlphaFoldDB" id="A0A1I7TUG2"/>
<organism evidence="1 2">
    <name type="scientific">Caenorhabditis tropicalis</name>
    <dbReference type="NCBI Taxonomy" id="1561998"/>
    <lineage>
        <taxon>Eukaryota</taxon>
        <taxon>Metazoa</taxon>
        <taxon>Ecdysozoa</taxon>
        <taxon>Nematoda</taxon>
        <taxon>Chromadorea</taxon>
        <taxon>Rhabditida</taxon>
        <taxon>Rhabditina</taxon>
        <taxon>Rhabditomorpha</taxon>
        <taxon>Rhabditoidea</taxon>
        <taxon>Rhabditidae</taxon>
        <taxon>Peloderinae</taxon>
        <taxon>Caenorhabditis</taxon>
    </lineage>
</organism>
<keyword evidence="1" id="KW-1185">Reference proteome</keyword>